<sequence length="137" mass="15709">MSQFAANHFAASLSASIFCRSACMHESVRMLSSICHSCVCKFVLAWTVLQSCCIFTIRNMAVYMIVRILTVRKAIRQRTVRQDIHIWKVRQMCSPLDCPPYLFAIWIIRHVLSATCPRRCMVGHLAMGTTFCFKQLS</sequence>
<dbReference type="Proteomes" id="UP000239757">
    <property type="component" value="Unassembled WGS sequence"/>
</dbReference>
<proteinExistence type="predicted"/>
<evidence type="ECO:0000313" key="1">
    <source>
        <dbReference type="EMBL" id="PPS07329.1"/>
    </source>
</evidence>
<gene>
    <name evidence="1" type="ORF">GOBAR_AA13313</name>
</gene>
<dbReference type="EMBL" id="KZ664153">
    <property type="protein sequence ID" value="PPS07329.1"/>
    <property type="molecule type" value="Genomic_DNA"/>
</dbReference>
<dbReference type="AlphaFoldDB" id="A0A2P5XVE1"/>
<protein>
    <submittedName>
        <fullName evidence="1">Uncharacterized protein</fullName>
    </submittedName>
</protein>
<organism evidence="1 2">
    <name type="scientific">Gossypium barbadense</name>
    <name type="common">Sea Island cotton</name>
    <name type="synonym">Hibiscus barbadensis</name>
    <dbReference type="NCBI Taxonomy" id="3634"/>
    <lineage>
        <taxon>Eukaryota</taxon>
        <taxon>Viridiplantae</taxon>
        <taxon>Streptophyta</taxon>
        <taxon>Embryophyta</taxon>
        <taxon>Tracheophyta</taxon>
        <taxon>Spermatophyta</taxon>
        <taxon>Magnoliopsida</taxon>
        <taxon>eudicotyledons</taxon>
        <taxon>Gunneridae</taxon>
        <taxon>Pentapetalae</taxon>
        <taxon>rosids</taxon>
        <taxon>malvids</taxon>
        <taxon>Malvales</taxon>
        <taxon>Malvaceae</taxon>
        <taxon>Malvoideae</taxon>
        <taxon>Gossypium</taxon>
    </lineage>
</organism>
<evidence type="ECO:0000313" key="2">
    <source>
        <dbReference type="Proteomes" id="UP000239757"/>
    </source>
</evidence>
<reference evidence="1 2" key="1">
    <citation type="submission" date="2015-01" db="EMBL/GenBank/DDBJ databases">
        <title>Genome of allotetraploid Gossypium barbadense reveals genomic plasticity and fiber elongation in cotton evolution.</title>
        <authorList>
            <person name="Chen X."/>
            <person name="Liu X."/>
            <person name="Zhao B."/>
            <person name="Zheng H."/>
            <person name="Hu Y."/>
            <person name="Lu G."/>
            <person name="Yang C."/>
            <person name="Chen J."/>
            <person name="Shan C."/>
            <person name="Zhang L."/>
            <person name="Zhou Y."/>
            <person name="Wang L."/>
            <person name="Guo W."/>
            <person name="Bai Y."/>
            <person name="Ruan J."/>
            <person name="Shangguan X."/>
            <person name="Mao Y."/>
            <person name="Jiang J."/>
            <person name="Zhu Y."/>
            <person name="Lei J."/>
            <person name="Kang H."/>
            <person name="Chen S."/>
            <person name="He X."/>
            <person name="Wang R."/>
            <person name="Wang Y."/>
            <person name="Chen J."/>
            <person name="Wang L."/>
            <person name="Yu S."/>
            <person name="Wang B."/>
            <person name="Wei J."/>
            <person name="Song S."/>
            <person name="Lu X."/>
            <person name="Gao Z."/>
            <person name="Gu W."/>
            <person name="Deng X."/>
            <person name="Ma D."/>
            <person name="Wang S."/>
            <person name="Liang W."/>
            <person name="Fang L."/>
            <person name="Cai C."/>
            <person name="Zhu X."/>
            <person name="Zhou B."/>
            <person name="Zhang Y."/>
            <person name="Chen Z."/>
            <person name="Xu S."/>
            <person name="Zhu R."/>
            <person name="Wang S."/>
            <person name="Zhang T."/>
            <person name="Zhao G."/>
        </authorList>
    </citation>
    <scope>NUCLEOTIDE SEQUENCE [LARGE SCALE GENOMIC DNA]</scope>
    <source>
        <strain evidence="2">cv. Xinhai21</strain>
        <tissue evidence="1">Leaf</tissue>
    </source>
</reference>
<name>A0A2P5XVE1_GOSBA</name>
<accession>A0A2P5XVE1</accession>